<evidence type="ECO:0000256" key="7">
    <source>
        <dbReference type="ARBA" id="ARBA00023212"/>
    </source>
</evidence>
<keyword evidence="7" id="KW-0206">Cytoskeleton</keyword>
<organism evidence="11 12">
    <name type="scientific">Cherax quadricarinatus</name>
    <name type="common">Australian red claw crayfish</name>
    <dbReference type="NCBI Taxonomy" id="27406"/>
    <lineage>
        <taxon>Eukaryota</taxon>
        <taxon>Metazoa</taxon>
        <taxon>Ecdysozoa</taxon>
        <taxon>Arthropoda</taxon>
        <taxon>Crustacea</taxon>
        <taxon>Multicrustacea</taxon>
        <taxon>Malacostraca</taxon>
        <taxon>Eumalacostraca</taxon>
        <taxon>Eucarida</taxon>
        <taxon>Decapoda</taxon>
        <taxon>Pleocyemata</taxon>
        <taxon>Astacidea</taxon>
        <taxon>Parastacoidea</taxon>
        <taxon>Parastacidae</taxon>
        <taxon>Cherax</taxon>
    </lineage>
</organism>
<feature type="compositionally biased region" description="Basic and acidic residues" evidence="10">
    <location>
        <begin position="725"/>
        <end position="762"/>
    </location>
</feature>
<feature type="compositionally biased region" description="Gly residues" evidence="10">
    <location>
        <begin position="55"/>
        <end position="64"/>
    </location>
</feature>
<evidence type="ECO:0000256" key="6">
    <source>
        <dbReference type="ARBA" id="ARBA00022701"/>
    </source>
</evidence>
<dbReference type="GO" id="GO:0008017">
    <property type="term" value="F:microtubule binding"/>
    <property type="evidence" value="ECO:0007669"/>
    <property type="project" value="InterPro"/>
</dbReference>
<dbReference type="EMBL" id="JARKIK010000009">
    <property type="protein sequence ID" value="KAK8749469.1"/>
    <property type="molecule type" value="Genomic_DNA"/>
</dbReference>
<protein>
    <recommendedName>
        <fullName evidence="4">Nuclear protein MDM1</fullName>
    </recommendedName>
</protein>
<dbReference type="Pfam" id="PF15501">
    <property type="entry name" value="MDM1"/>
    <property type="match status" value="1"/>
</dbReference>
<comment type="subcellular location">
    <subcellularLocation>
        <location evidence="1">Cytoplasm</location>
        <location evidence="1">Cytoskeleton</location>
        <location evidence="1">Microtubule organizing center</location>
        <location evidence="1">Centrosome</location>
        <location evidence="1">Centriole</location>
    </subcellularLocation>
    <subcellularLocation>
        <location evidence="2">Nucleus</location>
    </subcellularLocation>
</comment>
<feature type="compositionally biased region" description="Low complexity" evidence="10">
    <location>
        <begin position="390"/>
        <end position="399"/>
    </location>
</feature>
<dbReference type="GO" id="GO:0005634">
    <property type="term" value="C:nucleus"/>
    <property type="evidence" value="ECO:0007669"/>
    <property type="project" value="UniProtKB-SubCell"/>
</dbReference>
<reference evidence="11 12" key="1">
    <citation type="journal article" date="2024" name="BMC Genomics">
        <title>Genome assembly of redclaw crayfish (Cherax quadricarinatus) provides insights into its immune adaptation and hypoxia tolerance.</title>
        <authorList>
            <person name="Liu Z."/>
            <person name="Zheng J."/>
            <person name="Li H."/>
            <person name="Fang K."/>
            <person name="Wang S."/>
            <person name="He J."/>
            <person name="Zhou D."/>
            <person name="Weng S."/>
            <person name="Chi M."/>
            <person name="Gu Z."/>
            <person name="He J."/>
            <person name="Li F."/>
            <person name="Wang M."/>
        </authorList>
    </citation>
    <scope>NUCLEOTIDE SEQUENCE [LARGE SCALE GENOMIC DNA]</scope>
    <source>
        <strain evidence="11">ZL_2023a</strain>
    </source>
</reference>
<feature type="region of interest" description="Disordered" evidence="10">
    <location>
        <begin position="314"/>
        <end position="1100"/>
    </location>
</feature>
<comment type="caution">
    <text evidence="11">The sequence shown here is derived from an EMBL/GenBank/DDBJ whole genome shotgun (WGS) entry which is preliminary data.</text>
</comment>
<feature type="compositionally biased region" description="Polar residues" evidence="10">
    <location>
        <begin position="41"/>
        <end position="51"/>
    </location>
</feature>
<dbReference type="PANTHER" id="PTHR32078:SF1">
    <property type="entry name" value="NUCLEAR PROTEIN MDM1"/>
    <property type="match status" value="1"/>
</dbReference>
<dbReference type="GO" id="GO:0046600">
    <property type="term" value="P:negative regulation of centriole replication"/>
    <property type="evidence" value="ECO:0007669"/>
    <property type="project" value="InterPro"/>
</dbReference>
<comment type="similarity">
    <text evidence="3">Belongs to the MDM1 family.</text>
</comment>
<accession>A0AAW0Y9I5</accession>
<feature type="compositionally biased region" description="Basic and acidic residues" evidence="10">
    <location>
        <begin position="845"/>
        <end position="873"/>
    </location>
</feature>
<feature type="compositionally biased region" description="Low complexity" evidence="10">
    <location>
        <begin position="225"/>
        <end position="234"/>
    </location>
</feature>
<feature type="compositionally biased region" description="Basic and acidic residues" evidence="10">
    <location>
        <begin position="326"/>
        <end position="336"/>
    </location>
</feature>
<keyword evidence="8" id="KW-0539">Nucleus</keyword>
<feature type="compositionally biased region" description="Polar residues" evidence="10">
    <location>
        <begin position="714"/>
        <end position="724"/>
    </location>
</feature>
<evidence type="ECO:0000256" key="10">
    <source>
        <dbReference type="SAM" id="MobiDB-lite"/>
    </source>
</evidence>
<evidence type="ECO:0000256" key="8">
    <source>
        <dbReference type="ARBA" id="ARBA00023242"/>
    </source>
</evidence>
<feature type="compositionally biased region" description="Low complexity" evidence="10">
    <location>
        <begin position="109"/>
        <end position="137"/>
    </location>
</feature>
<keyword evidence="5" id="KW-0963">Cytoplasm</keyword>
<feature type="compositionally biased region" description="Basic and acidic residues" evidence="10">
    <location>
        <begin position="770"/>
        <end position="826"/>
    </location>
</feature>
<comment type="function">
    <text evidence="9">Microtubule-binding protein that negatively regulates centriole duplication. Binds to and stabilizes microtubules.</text>
</comment>
<feature type="compositionally biased region" description="Low complexity" evidence="10">
    <location>
        <begin position="876"/>
        <end position="887"/>
    </location>
</feature>
<feature type="region of interest" description="Disordered" evidence="10">
    <location>
        <begin position="221"/>
        <end position="249"/>
    </location>
</feature>
<dbReference type="AlphaFoldDB" id="A0AAW0Y9I5"/>
<proteinExistence type="inferred from homology"/>
<dbReference type="Proteomes" id="UP001445076">
    <property type="component" value="Unassembled WGS sequence"/>
</dbReference>
<evidence type="ECO:0000256" key="5">
    <source>
        <dbReference type="ARBA" id="ARBA00022490"/>
    </source>
</evidence>
<sequence length="1123" mass="121784">MLSSCWFTTPFTGCFTTAIKGGVGSGMQEGGDGEQRVRVSQPPQSTKNQVNANGVAGGASGGAGRAAPSSDTQPAIDQQLPRTPRKSKSMGRIHGGGNGPEVGEGAAGGPEAASGIQQQQQQQQQQQGGNQEGQQDQAPPARTDAAGTTPAWHPGHRRTPSDGVAWRHSKGLEADRIIGGEMLGSGEDDKLYKRAYKSEYRKKFRPFSQYQYVDGRFHKVKTDDSSTSATAAATGSGGGGGGGSESPNNWYKEVIELRRQAGQYRARHDIGDVWRTVQHRGWGVETASERLAEIYSKQAELWEQVSRRSSLQALSLASASPSRPISKAEKEIENSRRSSPIKHVSKSSRERPSTAPPKPKPAAVHTQKPSDKTEGKTSKESTPRHHYERTTGTTEEGLLITSPSRDKLEPFIPDDWSSRRSSRRTPPITSPMKDDSSRRRSYRASSAARPPPTKDCRSSVGGRSVSVGPENRSPKRTSRPPSTHATAPATKPERRPRPTSLSTSARRKGTDALPHRPSSHDEGREPKKATKAKPHDPTASPKKGEDKSKVEKKHISEETDSKKDKEKEILPKDGPKDIMKDLAPKDGSKEPVEAVKESTARKSTPEPRFDPEKYEPVVKTPPEPTRVKSPDQVMVKSPDPVNWTVPLDTGKTFTVTHNIPEGESARGTPSSEYRHVLESRTRQTPEPTKISQGSLAGTPVSSIASEAKSHSQEQPKPTTATTLESKVDDKTDEKKPAPKPIEAKSQESEISESKIPEGKIIDGDSFNSKLDAKAETKPYDIKKDTKLTEVKEEPKLADSKELETKPLEAKVQETEPLESKTPEVKSSEPPVSEPASVLSMFSEPKASEVKDPEPKKLEPVTEFKKAEPTHETKPFQSQPLQQQQQLPLSPPATKKPSPMDIVPPSGAVDSMTMSMFGSLNGMNGKSSGTPSPTKPEVPLLSSDPVKDVCAPESKPVSVRNIPGTNLRCLDDPSFMFDQPSPPTTNSPKSGTYKVLEAPVEPQQSKSGGYRVLEAPEAPSDIKDLPDQSPTKPEAPIKPSPYRVLEAPIDTPARSKGSPYRVLEAPDAPYYPQTQSVGEVQESKPPSLVSPASGRTVSDALDKARTRFDSFWGGPKDKDPPSKV</sequence>
<evidence type="ECO:0000256" key="9">
    <source>
        <dbReference type="ARBA" id="ARBA00045771"/>
    </source>
</evidence>
<feature type="compositionally biased region" description="Basic and acidic residues" evidence="10">
    <location>
        <begin position="508"/>
        <end position="616"/>
    </location>
</feature>
<feature type="compositionally biased region" description="Basic and acidic residues" evidence="10">
    <location>
        <begin position="672"/>
        <end position="683"/>
    </location>
</feature>
<keyword evidence="6" id="KW-0493">Microtubule</keyword>
<evidence type="ECO:0000256" key="4">
    <source>
        <dbReference type="ARBA" id="ARBA00013508"/>
    </source>
</evidence>
<dbReference type="PANTHER" id="PTHR32078">
    <property type="entry name" value="NUCLEAR PROTEIN MDM1"/>
    <property type="match status" value="1"/>
</dbReference>
<feature type="compositionally biased region" description="Gly residues" evidence="10">
    <location>
        <begin position="93"/>
        <end position="108"/>
    </location>
</feature>
<feature type="region of interest" description="Disordered" evidence="10">
    <location>
        <begin position="25"/>
        <end position="168"/>
    </location>
</feature>
<feature type="compositionally biased region" description="Basic and acidic residues" evidence="10">
    <location>
        <begin position="368"/>
        <end position="389"/>
    </location>
</feature>
<dbReference type="GO" id="GO:0005874">
    <property type="term" value="C:microtubule"/>
    <property type="evidence" value="ECO:0007669"/>
    <property type="project" value="UniProtKB-KW"/>
</dbReference>
<evidence type="ECO:0000256" key="1">
    <source>
        <dbReference type="ARBA" id="ARBA00004114"/>
    </source>
</evidence>
<gene>
    <name evidence="11" type="ORF">OTU49_015373</name>
</gene>
<evidence type="ECO:0000313" key="12">
    <source>
        <dbReference type="Proteomes" id="UP001445076"/>
    </source>
</evidence>
<feature type="compositionally biased region" description="Polar residues" evidence="10">
    <location>
        <begin position="684"/>
        <end position="704"/>
    </location>
</feature>
<name>A0AAW0Y9I5_CHEQU</name>
<dbReference type="InterPro" id="IPR029136">
    <property type="entry name" value="MDM1"/>
</dbReference>
<evidence type="ECO:0000256" key="3">
    <source>
        <dbReference type="ARBA" id="ARBA00010494"/>
    </source>
</evidence>
<keyword evidence="12" id="KW-1185">Reference proteome</keyword>
<feature type="compositionally biased region" description="Gly residues" evidence="10">
    <location>
        <begin position="235"/>
        <end position="244"/>
    </location>
</feature>
<feature type="compositionally biased region" description="Low complexity" evidence="10">
    <location>
        <begin position="458"/>
        <end position="468"/>
    </location>
</feature>
<evidence type="ECO:0000256" key="2">
    <source>
        <dbReference type="ARBA" id="ARBA00004123"/>
    </source>
</evidence>
<feature type="compositionally biased region" description="Low complexity" evidence="10">
    <location>
        <begin position="827"/>
        <end position="837"/>
    </location>
</feature>
<feature type="compositionally biased region" description="Low complexity" evidence="10">
    <location>
        <begin position="314"/>
        <end position="325"/>
    </location>
</feature>
<evidence type="ECO:0000313" key="11">
    <source>
        <dbReference type="EMBL" id="KAK8749469.1"/>
    </source>
</evidence>
<feature type="compositionally biased region" description="Polar residues" evidence="10">
    <location>
        <begin position="911"/>
        <end position="931"/>
    </location>
</feature>
<dbReference type="GO" id="GO:0005814">
    <property type="term" value="C:centriole"/>
    <property type="evidence" value="ECO:0007669"/>
    <property type="project" value="UniProtKB-SubCell"/>
</dbReference>